<gene>
    <name evidence="3" type="ORF">OXD698_LOCUS37021</name>
</gene>
<feature type="non-terminal residue" evidence="3">
    <location>
        <position position="1"/>
    </location>
</feature>
<dbReference type="Gene3D" id="3.40.570.10">
    <property type="entry name" value="Extracellular Endonuclease, subunit A"/>
    <property type="match status" value="1"/>
</dbReference>
<protein>
    <recommendedName>
        <fullName evidence="2">Type VII secretion system protein EssD-like domain-containing protein</fullName>
    </recommendedName>
</protein>
<evidence type="ECO:0000256" key="1">
    <source>
        <dbReference type="SAM" id="Phobius"/>
    </source>
</evidence>
<accession>A0A819WVU7</accession>
<name>A0A819WVU7_9BILA</name>
<dbReference type="AlphaFoldDB" id="A0A819WVU7"/>
<dbReference type="Proteomes" id="UP000663844">
    <property type="component" value="Unassembled WGS sequence"/>
</dbReference>
<evidence type="ECO:0000313" key="4">
    <source>
        <dbReference type="Proteomes" id="UP000663844"/>
    </source>
</evidence>
<dbReference type="InterPro" id="IPR044927">
    <property type="entry name" value="Endonuclea_NS_2"/>
</dbReference>
<sequence length="164" mass="18785">IIVQTVQSKGSTTNKASRQFARAMEKPTDDVNHIIGKQLSGTGRSHYNIFPQSPNINRGARSREETEIRNLILTKKQPIEVVVQLYYSTTTATRPERFTYRAAYNNAYHSTNIIIQTLFLFTYFVPIDSAHVVYFLNTNENILILIFCMLICCLHNENNLALLL</sequence>
<proteinExistence type="predicted"/>
<reference evidence="3" key="1">
    <citation type="submission" date="2021-02" db="EMBL/GenBank/DDBJ databases">
        <authorList>
            <person name="Nowell W R."/>
        </authorList>
    </citation>
    <scope>NUCLEOTIDE SEQUENCE</scope>
</reference>
<feature type="transmembrane region" description="Helical" evidence="1">
    <location>
        <begin position="113"/>
        <end position="136"/>
    </location>
</feature>
<keyword evidence="1" id="KW-0472">Membrane</keyword>
<keyword evidence="1" id="KW-0812">Transmembrane</keyword>
<evidence type="ECO:0000259" key="2">
    <source>
        <dbReference type="Pfam" id="PF13930"/>
    </source>
</evidence>
<comment type="caution">
    <text evidence="3">The sequence shown here is derived from an EMBL/GenBank/DDBJ whole genome shotgun (WGS) entry which is preliminary data.</text>
</comment>
<dbReference type="InterPro" id="IPR044929">
    <property type="entry name" value="DNA/RNA_non-sp_Endonuclease_sf"/>
</dbReference>
<organism evidence="3 4">
    <name type="scientific">Adineta steineri</name>
    <dbReference type="NCBI Taxonomy" id="433720"/>
    <lineage>
        <taxon>Eukaryota</taxon>
        <taxon>Metazoa</taxon>
        <taxon>Spiralia</taxon>
        <taxon>Gnathifera</taxon>
        <taxon>Rotifera</taxon>
        <taxon>Eurotatoria</taxon>
        <taxon>Bdelloidea</taxon>
        <taxon>Adinetida</taxon>
        <taxon>Adinetidae</taxon>
        <taxon>Adineta</taxon>
    </lineage>
</organism>
<evidence type="ECO:0000313" key="3">
    <source>
        <dbReference type="EMBL" id="CAF4131186.1"/>
    </source>
</evidence>
<dbReference type="EMBL" id="CAJOAZ010006338">
    <property type="protein sequence ID" value="CAF4131186.1"/>
    <property type="molecule type" value="Genomic_DNA"/>
</dbReference>
<dbReference type="Pfam" id="PF13930">
    <property type="entry name" value="Endonuclea_NS_2"/>
    <property type="match status" value="1"/>
</dbReference>
<feature type="domain" description="Type VII secretion system protein EssD-like" evidence="2">
    <location>
        <begin position="13"/>
        <end position="99"/>
    </location>
</feature>
<keyword evidence="1" id="KW-1133">Transmembrane helix</keyword>
<feature type="transmembrane region" description="Helical" evidence="1">
    <location>
        <begin position="142"/>
        <end position="163"/>
    </location>
</feature>